<dbReference type="EMBL" id="FOYO01000001">
    <property type="protein sequence ID" value="SFR38011.1"/>
    <property type="molecule type" value="Genomic_DNA"/>
</dbReference>
<gene>
    <name evidence="1" type="ORF">SAMN04488002_0999</name>
</gene>
<protein>
    <submittedName>
        <fullName evidence="1">Uncharacterized protein</fullName>
    </submittedName>
</protein>
<accession>A0A1I6G7B3</accession>
<organism evidence="1 2">
    <name type="scientific">Litoreibacter janthinus</name>
    <dbReference type="NCBI Taxonomy" id="670154"/>
    <lineage>
        <taxon>Bacteria</taxon>
        <taxon>Pseudomonadati</taxon>
        <taxon>Pseudomonadota</taxon>
        <taxon>Alphaproteobacteria</taxon>
        <taxon>Rhodobacterales</taxon>
        <taxon>Roseobacteraceae</taxon>
        <taxon>Litoreibacter</taxon>
    </lineage>
</organism>
<sequence length="208" mass="24526">MREPTLPKVTGELLTGWQPWRFAGAALNRLSSKEFEADDHFWPVYYYAALNFLVSIEETLKHADMQTHRENMAIFKDLIAHFKELRASSKSRIGLNVYIDFVVKERNTFHHQSKSQTKEVETSTLLFLWDGDRDQIWRGKSLNYHPEGDCPLRLCGLAFDWFEEILRVTDQAVFEQVQENPFVDSKLWGSLQERSFNRIITTRLDYNF</sequence>
<keyword evidence="2" id="KW-1185">Reference proteome</keyword>
<name>A0A1I6G7B3_9RHOB</name>
<dbReference type="RefSeq" id="WP_139229786.1">
    <property type="nucleotide sequence ID" value="NZ_FOYO01000001.1"/>
</dbReference>
<dbReference type="AlphaFoldDB" id="A0A1I6G7B3"/>
<proteinExistence type="predicted"/>
<dbReference type="STRING" id="670154.SAMN04488002_0999"/>
<reference evidence="2" key="1">
    <citation type="submission" date="2016-10" db="EMBL/GenBank/DDBJ databases">
        <authorList>
            <person name="Varghese N."/>
            <person name="Submissions S."/>
        </authorList>
    </citation>
    <scope>NUCLEOTIDE SEQUENCE [LARGE SCALE GENOMIC DNA]</scope>
    <source>
        <strain evidence="2">DSM 26921</strain>
    </source>
</reference>
<dbReference type="Proteomes" id="UP000199658">
    <property type="component" value="Unassembled WGS sequence"/>
</dbReference>
<dbReference type="OrthoDB" id="9829534at2"/>
<evidence type="ECO:0000313" key="1">
    <source>
        <dbReference type="EMBL" id="SFR38011.1"/>
    </source>
</evidence>
<evidence type="ECO:0000313" key="2">
    <source>
        <dbReference type="Proteomes" id="UP000199658"/>
    </source>
</evidence>